<protein>
    <submittedName>
        <fullName evidence="8">DHA1 family inner membrane transport protein</fullName>
    </submittedName>
</protein>
<feature type="transmembrane region" description="Helical" evidence="6">
    <location>
        <begin position="44"/>
        <end position="62"/>
    </location>
</feature>
<evidence type="ECO:0000313" key="8">
    <source>
        <dbReference type="EMBL" id="MBA8823041.1"/>
    </source>
</evidence>
<feature type="transmembrane region" description="Helical" evidence="6">
    <location>
        <begin position="95"/>
        <end position="119"/>
    </location>
</feature>
<feature type="transmembrane region" description="Helical" evidence="6">
    <location>
        <begin position="131"/>
        <end position="150"/>
    </location>
</feature>
<dbReference type="InterPro" id="IPR011701">
    <property type="entry name" value="MFS"/>
</dbReference>
<dbReference type="InterPro" id="IPR050189">
    <property type="entry name" value="MFS_Efflux_Transporters"/>
</dbReference>
<feature type="transmembrane region" description="Helical" evidence="6">
    <location>
        <begin position="236"/>
        <end position="254"/>
    </location>
</feature>
<dbReference type="InterPro" id="IPR036259">
    <property type="entry name" value="MFS_trans_sf"/>
</dbReference>
<evidence type="ECO:0000256" key="2">
    <source>
        <dbReference type="ARBA" id="ARBA00022475"/>
    </source>
</evidence>
<comment type="caution">
    <text evidence="8">The sequence shown here is derived from an EMBL/GenBank/DDBJ whole genome shotgun (WGS) entry which is preliminary data.</text>
</comment>
<dbReference type="PANTHER" id="PTHR43124:SF3">
    <property type="entry name" value="CHLORAMPHENICOL EFFLUX PUMP RV0191"/>
    <property type="match status" value="1"/>
</dbReference>
<dbReference type="GO" id="GO:0005886">
    <property type="term" value="C:plasma membrane"/>
    <property type="evidence" value="ECO:0007669"/>
    <property type="project" value="UniProtKB-SubCell"/>
</dbReference>
<feature type="transmembrane region" description="Helical" evidence="6">
    <location>
        <begin position="200"/>
        <end position="221"/>
    </location>
</feature>
<keyword evidence="2" id="KW-1003">Cell membrane</keyword>
<proteinExistence type="predicted"/>
<keyword evidence="9" id="KW-1185">Reference proteome</keyword>
<dbReference type="Proteomes" id="UP000569329">
    <property type="component" value="Unassembled WGS sequence"/>
</dbReference>
<feature type="transmembrane region" description="Helical" evidence="6">
    <location>
        <begin position="156"/>
        <end position="179"/>
    </location>
</feature>
<evidence type="ECO:0000256" key="3">
    <source>
        <dbReference type="ARBA" id="ARBA00022692"/>
    </source>
</evidence>
<evidence type="ECO:0000256" key="4">
    <source>
        <dbReference type="ARBA" id="ARBA00022989"/>
    </source>
</evidence>
<accession>A0A839DV52</accession>
<dbReference type="RefSeq" id="WP_182542431.1">
    <property type="nucleotide sequence ID" value="NZ_JACGWZ010000001.1"/>
</dbReference>
<feature type="transmembrane region" description="Helical" evidence="6">
    <location>
        <begin position="288"/>
        <end position="308"/>
    </location>
</feature>
<dbReference type="InterPro" id="IPR020846">
    <property type="entry name" value="MFS_dom"/>
</dbReference>
<feature type="domain" description="Major facilitator superfamily (MFS) profile" evidence="7">
    <location>
        <begin position="4"/>
        <end position="381"/>
    </location>
</feature>
<dbReference type="PROSITE" id="PS50850">
    <property type="entry name" value="MFS"/>
    <property type="match status" value="1"/>
</dbReference>
<keyword evidence="4 6" id="KW-1133">Transmembrane helix</keyword>
<evidence type="ECO:0000256" key="6">
    <source>
        <dbReference type="SAM" id="Phobius"/>
    </source>
</evidence>
<dbReference type="EMBL" id="JACGWZ010000001">
    <property type="protein sequence ID" value="MBA8823041.1"/>
    <property type="molecule type" value="Genomic_DNA"/>
</dbReference>
<reference evidence="8 9" key="1">
    <citation type="submission" date="2020-07" db="EMBL/GenBank/DDBJ databases">
        <title>Sequencing the genomes of 1000 actinobacteria strains.</title>
        <authorList>
            <person name="Klenk H.-P."/>
        </authorList>
    </citation>
    <scope>NUCLEOTIDE SEQUENCE [LARGE SCALE GENOMIC DNA]</scope>
    <source>
        <strain evidence="8 9">DSM 45975</strain>
    </source>
</reference>
<feature type="transmembrane region" description="Helical" evidence="6">
    <location>
        <begin position="329"/>
        <end position="351"/>
    </location>
</feature>
<evidence type="ECO:0000259" key="7">
    <source>
        <dbReference type="PROSITE" id="PS50850"/>
    </source>
</evidence>
<keyword evidence="5 6" id="KW-0472">Membrane</keyword>
<organism evidence="8 9">
    <name type="scientific">Halosaccharopolyspora lacisalsi</name>
    <dbReference type="NCBI Taxonomy" id="1000566"/>
    <lineage>
        <taxon>Bacteria</taxon>
        <taxon>Bacillati</taxon>
        <taxon>Actinomycetota</taxon>
        <taxon>Actinomycetes</taxon>
        <taxon>Pseudonocardiales</taxon>
        <taxon>Pseudonocardiaceae</taxon>
        <taxon>Halosaccharopolyspora</taxon>
    </lineage>
</organism>
<name>A0A839DV52_9PSEU</name>
<sequence>MPPALLAMSLGTFGIGTTEFVTMGLLPEIAGGVDISIPTAGHLISAYAVGVVIGAPLLTALGSAVPRKAFLLGTIGLFALGNLLTAVAGNYESLLVARLLTGMPHGAFFGSASVVAAGLVDPGRRARAVSVLFLGLTLANVAGVPVGTYLGQRFGWRWTFAMVAVLGLASLLSILAALPRQSRPSGGIRDELGVFRRLQVWLALAVVMLGFGGTFACFSYITPMMTSAAGYEAGDMTWLLMMFGVGMSIGTFAGGRLADRALLPSLYACLSGLGLTLGLFAVTAHGQVSAAVTLLLIGVTGFSAGPIVQTLIMRRAEGAPSLASASVHSAFNIANAMGAYLGGLVIAGGLGITAPNWVGAALAFSGLIPAIASGLVERRGEAVRRCAV</sequence>
<evidence type="ECO:0000313" key="9">
    <source>
        <dbReference type="Proteomes" id="UP000569329"/>
    </source>
</evidence>
<dbReference type="Pfam" id="PF07690">
    <property type="entry name" value="MFS_1"/>
    <property type="match status" value="1"/>
</dbReference>
<feature type="transmembrane region" description="Helical" evidence="6">
    <location>
        <begin position="261"/>
        <end position="282"/>
    </location>
</feature>
<dbReference type="CDD" id="cd17324">
    <property type="entry name" value="MFS_NepI_like"/>
    <property type="match status" value="1"/>
</dbReference>
<dbReference type="SUPFAM" id="SSF103473">
    <property type="entry name" value="MFS general substrate transporter"/>
    <property type="match status" value="1"/>
</dbReference>
<comment type="subcellular location">
    <subcellularLocation>
        <location evidence="1">Cell membrane</location>
        <topology evidence="1">Multi-pass membrane protein</topology>
    </subcellularLocation>
</comment>
<dbReference type="Gene3D" id="1.20.1250.20">
    <property type="entry name" value="MFS general substrate transporter like domains"/>
    <property type="match status" value="1"/>
</dbReference>
<dbReference type="AlphaFoldDB" id="A0A839DV52"/>
<feature type="transmembrane region" description="Helical" evidence="6">
    <location>
        <begin position="69"/>
        <end position="89"/>
    </location>
</feature>
<evidence type="ECO:0000256" key="5">
    <source>
        <dbReference type="ARBA" id="ARBA00023136"/>
    </source>
</evidence>
<keyword evidence="3 6" id="KW-0812">Transmembrane</keyword>
<evidence type="ECO:0000256" key="1">
    <source>
        <dbReference type="ARBA" id="ARBA00004651"/>
    </source>
</evidence>
<feature type="transmembrane region" description="Helical" evidence="6">
    <location>
        <begin position="357"/>
        <end position="376"/>
    </location>
</feature>
<gene>
    <name evidence="8" type="ORF">FHX42_000370</name>
</gene>
<dbReference type="GO" id="GO:0022857">
    <property type="term" value="F:transmembrane transporter activity"/>
    <property type="evidence" value="ECO:0007669"/>
    <property type="project" value="InterPro"/>
</dbReference>
<dbReference type="PANTHER" id="PTHR43124">
    <property type="entry name" value="PURINE EFFLUX PUMP PBUE"/>
    <property type="match status" value="1"/>
</dbReference>